<dbReference type="AlphaFoldDB" id="A0A0X8G4V8"/>
<dbReference type="Proteomes" id="UP000059672">
    <property type="component" value="Chromosome"/>
</dbReference>
<proteinExistence type="predicted"/>
<dbReference type="STRING" id="1622118.Lupro_01930"/>
<accession>A0A0X8G4V8</accession>
<reference evidence="1 2" key="2">
    <citation type="journal article" date="2016" name="Int. J. Syst. Evol. Microbiol.">
        <title>Lutibacter profundi sp. nov., isolated from a deep-sea hydrothermal system on the Arctic Mid-Ocean Ridge and emended description of the genus Lutibacter.</title>
        <authorList>
            <person name="Le Moine Bauer S."/>
            <person name="Roalkvam I."/>
            <person name="Steen I.H."/>
            <person name="Dahle H."/>
        </authorList>
    </citation>
    <scope>NUCLEOTIDE SEQUENCE [LARGE SCALE GENOMIC DNA]</scope>
    <source>
        <strain evidence="1 2">LP1</strain>
    </source>
</reference>
<reference evidence="2" key="1">
    <citation type="submission" date="2015-12" db="EMBL/GenBank/DDBJ databases">
        <title>Complete genome sequence of Lutibacter profundus strain LP1.</title>
        <authorList>
            <person name="Wissuwa J."/>
            <person name="Le Moine Bauer S."/>
            <person name="Stokke R."/>
            <person name="Dahle H."/>
            <person name="Steen I.H."/>
        </authorList>
    </citation>
    <scope>NUCLEOTIDE SEQUENCE [LARGE SCALE GENOMIC DNA]</scope>
    <source>
        <strain evidence="2">LP1</strain>
    </source>
</reference>
<protein>
    <submittedName>
        <fullName evidence="1">Uncharacterized protein</fullName>
    </submittedName>
</protein>
<keyword evidence="2" id="KW-1185">Reference proteome</keyword>
<organism evidence="1 2">
    <name type="scientific">Lutibacter profundi</name>
    <dbReference type="NCBI Taxonomy" id="1622118"/>
    <lineage>
        <taxon>Bacteria</taxon>
        <taxon>Pseudomonadati</taxon>
        <taxon>Bacteroidota</taxon>
        <taxon>Flavobacteriia</taxon>
        <taxon>Flavobacteriales</taxon>
        <taxon>Flavobacteriaceae</taxon>
        <taxon>Lutibacter</taxon>
    </lineage>
</organism>
<evidence type="ECO:0000313" key="2">
    <source>
        <dbReference type="Proteomes" id="UP000059672"/>
    </source>
</evidence>
<sequence length="140" mass="16441">MELANIERLLEKYLNAETTLNEEKELKNYFSGDNVAPHLEEYRVLFEYFSTSKNERFTKTIQLNSKKKHWKWLSVAASIILLVSVYTGYEKNQERKAEKIYKETQFALEILASNLNKGTVAVAQLKEFEKAKNKIFKQPK</sequence>
<dbReference type="EMBL" id="CP013355">
    <property type="protein sequence ID" value="AMC10083.1"/>
    <property type="molecule type" value="Genomic_DNA"/>
</dbReference>
<dbReference type="OrthoDB" id="1098521at2"/>
<evidence type="ECO:0000313" key="1">
    <source>
        <dbReference type="EMBL" id="AMC10083.1"/>
    </source>
</evidence>
<name>A0A0X8G4V8_9FLAO</name>
<dbReference type="KEGG" id="lut:Lupro_01930"/>
<gene>
    <name evidence="1" type="ORF">Lupro_01930</name>
</gene>
<dbReference type="RefSeq" id="WP_068205801.1">
    <property type="nucleotide sequence ID" value="NZ_CP013355.1"/>
</dbReference>